<keyword evidence="5" id="KW-0812">Transmembrane</keyword>
<evidence type="ECO:0000256" key="4">
    <source>
        <dbReference type="PROSITE-ProRule" id="PRU00339"/>
    </source>
</evidence>
<keyword evidence="9" id="KW-1185">Reference proteome</keyword>
<evidence type="ECO:0000256" key="5">
    <source>
        <dbReference type="SAM" id="Phobius"/>
    </source>
</evidence>
<feature type="domain" description="GGDEF" evidence="7">
    <location>
        <begin position="442"/>
        <end position="572"/>
    </location>
</feature>
<feature type="signal peptide" evidence="6">
    <location>
        <begin position="1"/>
        <end position="19"/>
    </location>
</feature>
<comment type="caution">
    <text evidence="8">The sequence shown here is derived from an EMBL/GenBank/DDBJ whole genome shotgun (WGS) entry which is preliminary data.</text>
</comment>
<reference evidence="8 9" key="1">
    <citation type="submission" date="2018-05" db="EMBL/GenBank/DDBJ databases">
        <title>Kangiella spongicola genome sequence.</title>
        <authorList>
            <person name="Maclea K.S."/>
            <person name="Goen A.E."/>
            <person name="Kelley C."/>
            <person name="Underriner A."/>
            <person name="Silverwood T."/>
            <person name="Trachtenberg A.M."/>
        </authorList>
    </citation>
    <scope>NUCLEOTIDE SEQUENCE [LARGE SCALE GENOMIC DNA]</scope>
    <source>
        <strain evidence="8 9">ATCC BAA-2076</strain>
    </source>
</reference>
<dbReference type="SMART" id="SM00267">
    <property type="entry name" value="GGDEF"/>
    <property type="match status" value="1"/>
</dbReference>
<dbReference type="NCBIfam" id="TIGR00254">
    <property type="entry name" value="GGDEF"/>
    <property type="match status" value="1"/>
</dbReference>
<dbReference type="EMBL" id="QICH01000003">
    <property type="protein sequence ID" value="PXF62515.1"/>
    <property type="molecule type" value="Genomic_DNA"/>
</dbReference>
<dbReference type="AlphaFoldDB" id="A0A318D3T7"/>
<dbReference type="PANTHER" id="PTHR45138">
    <property type="entry name" value="REGULATORY COMPONENTS OF SENSORY TRANSDUCTION SYSTEM"/>
    <property type="match status" value="1"/>
</dbReference>
<dbReference type="RefSeq" id="WP_110201424.1">
    <property type="nucleotide sequence ID" value="NZ_QICH01000003.1"/>
</dbReference>
<dbReference type="PROSITE" id="PS50005">
    <property type="entry name" value="TPR"/>
    <property type="match status" value="1"/>
</dbReference>
<evidence type="ECO:0000256" key="1">
    <source>
        <dbReference type="ARBA" id="ARBA00001946"/>
    </source>
</evidence>
<comment type="catalytic activity">
    <reaction evidence="3">
        <text>2 GTP = 3',3'-c-di-GMP + 2 diphosphate</text>
        <dbReference type="Rhea" id="RHEA:24898"/>
        <dbReference type="ChEBI" id="CHEBI:33019"/>
        <dbReference type="ChEBI" id="CHEBI:37565"/>
        <dbReference type="ChEBI" id="CHEBI:58805"/>
        <dbReference type="EC" id="2.7.7.65"/>
    </reaction>
</comment>
<accession>A0A318D3T7</accession>
<proteinExistence type="predicted"/>
<dbReference type="SUPFAM" id="SSF55073">
    <property type="entry name" value="Nucleotide cyclase"/>
    <property type="match status" value="1"/>
</dbReference>
<dbReference type="PROSITE" id="PS50887">
    <property type="entry name" value="GGDEF"/>
    <property type="match status" value="1"/>
</dbReference>
<keyword evidence="4" id="KW-0802">TPR repeat</keyword>
<evidence type="ECO:0000313" key="9">
    <source>
        <dbReference type="Proteomes" id="UP000247689"/>
    </source>
</evidence>
<dbReference type="InterPro" id="IPR043128">
    <property type="entry name" value="Rev_trsase/Diguanyl_cyclase"/>
</dbReference>
<dbReference type="EC" id="2.7.7.65" evidence="2"/>
<dbReference type="SMART" id="SM00028">
    <property type="entry name" value="TPR"/>
    <property type="match status" value="4"/>
</dbReference>
<dbReference type="Gene3D" id="1.25.40.10">
    <property type="entry name" value="Tetratricopeptide repeat domain"/>
    <property type="match status" value="2"/>
</dbReference>
<organism evidence="8 9">
    <name type="scientific">Kangiella spongicola</name>
    <dbReference type="NCBI Taxonomy" id="796379"/>
    <lineage>
        <taxon>Bacteria</taxon>
        <taxon>Pseudomonadati</taxon>
        <taxon>Pseudomonadota</taxon>
        <taxon>Gammaproteobacteria</taxon>
        <taxon>Kangiellales</taxon>
        <taxon>Kangiellaceae</taxon>
        <taxon>Kangiella</taxon>
    </lineage>
</organism>
<evidence type="ECO:0000259" key="7">
    <source>
        <dbReference type="PROSITE" id="PS50887"/>
    </source>
</evidence>
<feature type="chain" id="PRO_5016303721" description="diguanylate cyclase" evidence="6">
    <location>
        <begin position="20"/>
        <end position="572"/>
    </location>
</feature>
<dbReference type="InterPro" id="IPR029787">
    <property type="entry name" value="Nucleotide_cyclase"/>
</dbReference>
<name>A0A318D3T7_9GAMM</name>
<comment type="cofactor">
    <cofactor evidence="1">
        <name>Mg(2+)</name>
        <dbReference type="ChEBI" id="CHEBI:18420"/>
    </cofactor>
</comment>
<feature type="transmembrane region" description="Helical" evidence="5">
    <location>
        <begin position="380"/>
        <end position="399"/>
    </location>
</feature>
<protein>
    <recommendedName>
        <fullName evidence="2">diguanylate cyclase</fullName>
        <ecNumber evidence="2">2.7.7.65</ecNumber>
    </recommendedName>
</protein>
<keyword evidence="5" id="KW-1133">Transmembrane helix</keyword>
<sequence length="572" mass="66030">MNRFLCILVLFAAFGSAKANIEENLAQLRESNTYDSEKAFQLIQDLQERLDEFVSNEQKAQFYIQKSYFYILKSENQKAKRPLELLLQLPGVSEDTRLAAYSLLSQVFMSLNQYQDAFNHLFEALSIVPKISDEALQFNSYYAAANVFVELEAYDEALEYALKARDIALAMNDNPDQCYSKALIANIFLFQNSQHDHEDRLKEAIDFCKGLNLTVVDAYLYKNLALNYFNHEQLEQSELAYNTALKKSAETGYLPEILQMKLGLARIYLRKGELEKAKANIDEILQEPALQEAGMNRKEATELLAKYYEMNESYVEAYDALSMLAEIQDKMLTLQANKNLAYQKVKYAHLDQNAQIQILDHKNKLLELTHQVEEQSKRNFQLLSVIVLILLSGISLWLWRVKKQKERYQRLSQIDDLTNTLNRRYALKLAHEVHHESLINKSHYCVIIFDLDYFKTVNDKYGHAMGDWVLTKVSQCVKEQMRAVDVFGRLGGEEFIVVLPQCNSADAKKFIERCVKCFKDIEHAKLPDDFEITASFGVAAKTNGESLEELIIEADNAMYKAKRNGRNQIQIY</sequence>
<dbReference type="Pfam" id="PF00990">
    <property type="entry name" value="GGDEF"/>
    <property type="match status" value="1"/>
</dbReference>
<evidence type="ECO:0000313" key="8">
    <source>
        <dbReference type="EMBL" id="PXF62515.1"/>
    </source>
</evidence>
<gene>
    <name evidence="8" type="ORF">DL796_09230</name>
</gene>
<dbReference type="Gene3D" id="3.30.70.270">
    <property type="match status" value="1"/>
</dbReference>
<keyword evidence="5" id="KW-0472">Membrane</keyword>
<dbReference type="Proteomes" id="UP000247689">
    <property type="component" value="Unassembled WGS sequence"/>
</dbReference>
<dbReference type="GO" id="GO:0052621">
    <property type="term" value="F:diguanylate cyclase activity"/>
    <property type="evidence" value="ECO:0007669"/>
    <property type="project" value="UniProtKB-EC"/>
</dbReference>
<dbReference type="SUPFAM" id="SSF48452">
    <property type="entry name" value="TPR-like"/>
    <property type="match status" value="2"/>
</dbReference>
<dbReference type="FunFam" id="3.30.70.270:FF:000001">
    <property type="entry name" value="Diguanylate cyclase domain protein"/>
    <property type="match status" value="1"/>
</dbReference>
<dbReference type="CDD" id="cd01949">
    <property type="entry name" value="GGDEF"/>
    <property type="match status" value="1"/>
</dbReference>
<evidence type="ECO:0000256" key="6">
    <source>
        <dbReference type="SAM" id="SignalP"/>
    </source>
</evidence>
<dbReference type="InterPro" id="IPR000160">
    <property type="entry name" value="GGDEF_dom"/>
</dbReference>
<evidence type="ECO:0000256" key="3">
    <source>
        <dbReference type="ARBA" id="ARBA00034247"/>
    </source>
</evidence>
<dbReference type="PANTHER" id="PTHR45138:SF9">
    <property type="entry name" value="DIGUANYLATE CYCLASE DGCM-RELATED"/>
    <property type="match status" value="1"/>
</dbReference>
<dbReference type="InterPro" id="IPR050469">
    <property type="entry name" value="Diguanylate_Cyclase"/>
</dbReference>
<keyword evidence="6" id="KW-0732">Signal</keyword>
<evidence type="ECO:0000256" key="2">
    <source>
        <dbReference type="ARBA" id="ARBA00012528"/>
    </source>
</evidence>
<feature type="repeat" description="TPR" evidence="4">
    <location>
        <begin position="98"/>
        <end position="131"/>
    </location>
</feature>
<dbReference type="InterPro" id="IPR011990">
    <property type="entry name" value="TPR-like_helical_dom_sf"/>
</dbReference>
<dbReference type="InterPro" id="IPR019734">
    <property type="entry name" value="TPR_rpt"/>
</dbReference>